<dbReference type="InterPro" id="IPR032856">
    <property type="entry name" value="GDE_N_bis"/>
</dbReference>
<feature type="domain" description="Mannosylglycerate hydrolase MGH1-like glycoside hydrolase" evidence="2">
    <location>
        <begin position="349"/>
        <end position="589"/>
    </location>
</feature>
<gene>
    <name evidence="3" type="ORF">GCM10009776_36110</name>
</gene>
<sequence>MTDPPLHGSPLQPLLSDAVITLRAPTQVWSAASGDLGSAAIHGVYHGDVRHVRAAVLTCDGDPPEWISVSPDGPSRVVFGGLLRALDDPSADPKVRLLRERVVADGAVGETVTIVSRLTRALETTLRLRVVPDFAPMQEIKAGIATARPWDATGAIGVDAPFRVTSGIQSFTIAAPGADLQTDEGALVLTWDLRVGPAATAAVSWSLTLEDPSLVVQGAGGATDVAALRDDSPRDSRITRWQDAALGDLDALRLALPDHPEDEFYAAGAPWFFTLFGRDSLWAARLALPVDAGIAASTLRVLARLQGERVDTSTAEQPGKIPHELRSAPLALPSEEVLLPPLYYGTVDATLLWVCLLAEAFDAGMPRDEVIALLPALRAALAWMTDYGDGSGHGFIDYIDQTGHGLANQGWKDSGDSIQWRDGSLAQGPIALCEVQGYAYEAARRGADALDALAEPGGDALRDWAAALRERFRRVFWVETPEGRYPGIALDADQRPVDTLTSNIGHLIGTGILDPDEESHIASLLLGPSMSSGFGIRTMSTAAAGYWPLSYHGGSVWAHDTAIAVHGMSRAGLRDEALQVVDGLLAAAEGFGFRVPELYSGDPASETRAPTPYPAACRPQAWSAAAAIACAAAVRVVRI</sequence>
<dbReference type="Proteomes" id="UP001499933">
    <property type="component" value="Unassembled WGS sequence"/>
</dbReference>
<dbReference type="InterPro" id="IPR054491">
    <property type="entry name" value="MGH1-like_GH"/>
</dbReference>
<reference evidence="4" key="1">
    <citation type="journal article" date="2019" name="Int. J. Syst. Evol. Microbiol.">
        <title>The Global Catalogue of Microorganisms (GCM) 10K type strain sequencing project: providing services to taxonomists for standard genome sequencing and annotation.</title>
        <authorList>
            <consortium name="The Broad Institute Genomics Platform"/>
            <consortium name="The Broad Institute Genome Sequencing Center for Infectious Disease"/>
            <person name="Wu L."/>
            <person name="Ma J."/>
        </authorList>
    </citation>
    <scope>NUCLEOTIDE SEQUENCE [LARGE SCALE GENOMIC DNA]</scope>
    <source>
        <strain evidence="4">JCM 14901</strain>
    </source>
</reference>
<evidence type="ECO:0000259" key="1">
    <source>
        <dbReference type="Pfam" id="PF14742"/>
    </source>
</evidence>
<dbReference type="Pfam" id="PF14742">
    <property type="entry name" value="GDE_N_bis"/>
    <property type="match status" value="1"/>
</dbReference>
<dbReference type="InterPro" id="IPR008928">
    <property type="entry name" value="6-hairpin_glycosidase_sf"/>
</dbReference>
<organism evidence="3 4">
    <name type="scientific">Microbacterium deminutum</name>
    <dbReference type="NCBI Taxonomy" id="344164"/>
    <lineage>
        <taxon>Bacteria</taxon>
        <taxon>Bacillati</taxon>
        <taxon>Actinomycetota</taxon>
        <taxon>Actinomycetes</taxon>
        <taxon>Micrococcales</taxon>
        <taxon>Microbacteriaceae</taxon>
        <taxon>Microbacterium</taxon>
    </lineage>
</organism>
<dbReference type="RefSeq" id="WP_344097372.1">
    <property type="nucleotide sequence ID" value="NZ_BAAAOG010000012.1"/>
</dbReference>
<keyword evidence="4" id="KW-1185">Reference proteome</keyword>
<evidence type="ECO:0000313" key="4">
    <source>
        <dbReference type="Proteomes" id="UP001499933"/>
    </source>
</evidence>
<dbReference type="InterPro" id="IPR012341">
    <property type="entry name" value="6hp_glycosidase-like_sf"/>
</dbReference>
<accession>A0ABP5CWX2</accession>
<protein>
    <submittedName>
        <fullName evidence="3">Glycogen debranching N-terminal domain-containing protein</fullName>
    </submittedName>
</protein>
<dbReference type="EMBL" id="BAAAOG010000012">
    <property type="protein sequence ID" value="GAA1969812.1"/>
    <property type="molecule type" value="Genomic_DNA"/>
</dbReference>
<evidence type="ECO:0000259" key="2">
    <source>
        <dbReference type="Pfam" id="PF22422"/>
    </source>
</evidence>
<dbReference type="Gene3D" id="1.50.10.10">
    <property type="match status" value="1"/>
</dbReference>
<name>A0ABP5CWX2_9MICO</name>
<proteinExistence type="predicted"/>
<comment type="caution">
    <text evidence="3">The sequence shown here is derived from an EMBL/GenBank/DDBJ whole genome shotgun (WGS) entry which is preliminary data.</text>
</comment>
<feature type="domain" description="Putative glycogen debranching enzyme N-terminal" evidence="1">
    <location>
        <begin position="24"/>
        <end position="205"/>
    </location>
</feature>
<evidence type="ECO:0000313" key="3">
    <source>
        <dbReference type="EMBL" id="GAA1969812.1"/>
    </source>
</evidence>
<dbReference type="Pfam" id="PF22422">
    <property type="entry name" value="MGH1-like_GH"/>
    <property type="match status" value="1"/>
</dbReference>
<dbReference type="SUPFAM" id="SSF48208">
    <property type="entry name" value="Six-hairpin glycosidases"/>
    <property type="match status" value="1"/>
</dbReference>